<dbReference type="GO" id="GO:0019706">
    <property type="term" value="F:protein-cysteine S-palmitoyltransferase activity"/>
    <property type="evidence" value="ECO:0007669"/>
    <property type="project" value="UniProtKB-EC"/>
</dbReference>
<keyword evidence="4" id="KW-1133">Transmembrane helix</keyword>
<dbReference type="GO" id="GO:0005794">
    <property type="term" value="C:Golgi apparatus"/>
    <property type="evidence" value="ECO:0007669"/>
    <property type="project" value="TreeGrafter"/>
</dbReference>
<evidence type="ECO:0000256" key="7">
    <source>
        <dbReference type="ARBA" id="ARBA00038298"/>
    </source>
</evidence>
<dbReference type="PANTHER" id="PTHR22883:SF23">
    <property type="entry name" value="PALMITOYLTRANSFERASE ZDHHC6"/>
    <property type="match status" value="1"/>
</dbReference>
<keyword evidence="3" id="KW-0812">Transmembrane</keyword>
<keyword evidence="2 8" id="KW-0808">Transferase</keyword>
<dbReference type="EMBL" id="GDHC01013217">
    <property type="protein sequence ID" value="JAQ05412.1"/>
    <property type="molecule type" value="Transcribed_RNA"/>
</dbReference>
<organism evidence="10">
    <name type="scientific">Lygus hesperus</name>
    <name type="common">Western plant bug</name>
    <dbReference type="NCBI Taxonomy" id="30085"/>
    <lineage>
        <taxon>Eukaryota</taxon>
        <taxon>Metazoa</taxon>
        <taxon>Ecdysozoa</taxon>
        <taxon>Arthropoda</taxon>
        <taxon>Hexapoda</taxon>
        <taxon>Insecta</taxon>
        <taxon>Pterygota</taxon>
        <taxon>Neoptera</taxon>
        <taxon>Paraneoptera</taxon>
        <taxon>Hemiptera</taxon>
        <taxon>Heteroptera</taxon>
        <taxon>Panheteroptera</taxon>
        <taxon>Cimicomorpha</taxon>
        <taxon>Miridae</taxon>
        <taxon>Mirini</taxon>
        <taxon>Lygus</taxon>
    </lineage>
</organism>
<evidence type="ECO:0000256" key="8">
    <source>
        <dbReference type="RuleBase" id="RU079119"/>
    </source>
</evidence>
<evidence type="ECO:0000256" key="6">
    <source>
        <dbReference type="ARBA" id="ARBA00023315"/>
    </source>
</evidence>
<protein>
    <recommendedName>
        <fullName evidence="8">Palmitoyltransferase</fullName>
        <ecNumber evidence="8">2.3.1.225</ecNumber>
    </recommendedName>
</protein>
<feature type="non-terminal residue" evidence="10">
    <location>
        <position position="1"/>
    </location>
</feature>
<dbReference type="PROSITE" id="PS50216">
    <property type="entry name" value="DHHC"/>
    <property type="match status" value="1"/>
</dbReference>
<evidence type="ECO:0000259" key="9">
    <source>
        <dbReference type="Pfam" id="PF01529"/>
    </source>
</evidence>
<evidence type="ECO:0000256" key="1">
    <source>
        <dbReference type="ARBA" id="ARBA00004141"/>
    </source>
</evidence>
<dbReference type="InterPro" id="IPR039859">
    <property type="entry name" value="PFA4/ZDH16/20/ERF2-like"/>
</dbReference>
<gene>
    <name evidence="10" type="primary">pfa3</name>
    <name evidence="10" type="ORF">g.8367</name>
</gene>
<sequence>NNNNNNNNDSNEIITLATSNGNNKNMQATHITTTFMSVDTAVPNSNSPCQFMCDSNTAEHVDNVECYNSNIVTQLNTYGRPRYCFACQLYKPDHAHHCSTCNRCVMHFDHHCP</sequence>
<evidence type="ECO:0000256" key="2">
    <source>
        <dbReference type="ARBA" id="ARBA00022679"/>
    </source>
</evidence>
<evidence type="ECO:0000313" key="10">
    <source>
        <dbReference type="EMBL" id="JAQ05412.1"/>
    </source>
</evidence>
<evidence type="ECO:0000256" key="3">
    <source>
        <dbReference type="ARBA" id="ARBA00022692"/>
    </source>
</evidence>
<keyword evidence="6 8" id="KW-0012">Acyltransferase</keyword>
<accession>A0A146LEJ4</accession>
<dbReference type="GO" id="GO:0006612">
    <property type="term" value="P:protein targeting to membrane"/>
    <property type="evidence" value="ECO:0007669"/>
    <property type="project" value="TreeGrafter"/>
</dbReference>
<dbReference type="PANTHER" id="PTHR22883">
    <property type="entry name" value="ZINC FINGER DHHC DOMAIN CONTAINING PROTEIN"/>
    <property type="match status" value="1"/>
</dbReference>
<reference evidence="10" key="1">
    <citation type="journal article" date="2016" name="Gigascience">
        <title>De novo construction of an expanded transcriptome assembly for the western tarnished plant bug, Lygus hesperus.</title>
        <authorList>
            <person name="Tassone E.E."/>
            <person name="Geib S.M."/>
            <person name="Hall B."/>
            <person name="Fabrick J.A."/>
            <person name="Brent C.S."/>
            <person name="Hull J.J."/>
        </authorList>
    </citation>
    <scope>NUCLEOTIDE SEQUENCE</scope>
</reference>
<dbReference type="GO" id="GO:0005783">
    <property type="term" value="C:endoplasmic reticulum"/>
    <property type="evidence" value="ECO:0007669"/>
    <property type="project" value="TreeGrafter"/>
</dbReference>
<dbReference type="EC" id="2.3.1.225" evidence="8"/>
<name>A0A146LEJ4_LYGHE</name>
<comment type="domain">
    <text evidence="8">The DHHC domain is required for palmitoyltransferase activity.</text>
</comment>
<dbReference type="InterPro" id="IPR001594">
    <property type="entry name" value="Palmitoyltrfase_DHHC"/>
</dbReference>
<proteinExistence type="inferred from homology"/>
<evidence type="ECO:0000256" key="4">
    <source>
        <dbReference type="ARBA" id="ARBA00022989"/>
    </source>
</evidence>
<dbReference type="GO" id="GO:0016020">
    <property type="term" value="C:membrane"/>
    <property type="evidence" value="ECO:0007669"/>
    <property type="project" value="UniProtKB-SubCell"/>
</dbReference>
<keyword evidence="5" id="KW-0472">Membrane</keyword>
<evidence type="ECO:0000256" key="5">
    <source>
        <dbReference type="ARBA" id="ARBA00023136"/>
    </source>
</evidence>
<comment type="catalytic activity">
    <reaction evidence="8">
        <text>L-cysteinyl-[protein] + hexadecanoyl-CoA = S-hexadecanoyl-L-cysteinyl-[protein] + CoA</text>
        <dbReference type="Rhea" id="RHEA:36683"/>
        <dbReference type="Rhea" id="RHEA-COMP:10131"/>
        <dbReference type="Rhea" id="RHEA-COMP:11032"/>
        <dbReference type="ChEBI" id="CHEBI:29950"/>
        <dbReference type="ChEBI" id="CHEBI:57287"/>
        <dbReference type="ChEBI" id="CHEBI:57379"/>
        <dbReference type="ChEBI" id="CHEBI:74151"/>
        <dbReference type="EC" id="2.3.1.225"/>
    </reaction>
</comment>
<feature type="domain" description="Palmitoyltransferase DHHC" evidence="9">
    <location>
        <begin position="79"/>
        <end position="113"/>
    </location>
</feature>
<dbReference type="Pfam" id="PF01529">
    <property type="entry name" value="DHHC"/>
    <property type="match status" value="1"/>
</dbReference>
<dbReference type="AlphaFoldDB" id="A0A146LEJ4"/>
<comment type="similarity">
    <text evidence="7">Belongs to the DHHC palmitoyltransferase family. PFA5 subfamily.</text>
</comment>
<comment type="subcellular location">
    <subcellularLocation>
        <location evidence="1">Membrane</location>
        <topology evidence="1">Multi-pass membrane protein</topology>
    </subcellularLocation>
</comment>